<organism evidence="1 2">
    <name type="scientific">Smittium simulii</name>
    <dbReference type="NCBI Taxonomy" id="133385"/>
    <lineage>
        <taxon>Eukaryota</taxon>
        <taxon>Fungi</taxon>
        <taxon>Fungi incertae sedis</taxon>
        <taxon>Zoopagomycota</taxon>
        <taxon>Kickxellomycotina</taxon>
        <taxon>Harpellomycetes</taxon>
        <taxon>Harpellales</taxon>
        <taxon>Legeriomycetaceae</taxon>
        <taxon>Smittium</taxon>
    </lineage>
</organism>
<protein>
    <submittedName>
        <fullName evidence="1">Uncharacterized protein</fullName>
    </submittedName>
</protein>
<sequence length="751" mass="85163">MQRCDDPHERVRALIIEVKSCLRLIESIPLLETNFSGAQYLRKKNINECPKFLEIKYTLPPLNEDATSTARKKDVALYRIQMALANTTRPIDDYGNENLEFAHLMREMLSDVASSITQSKINNLHKSIEIPGRAAQLVGSTVKPLVEKKLLDALLAAKKPPTRSRKTKGDPFACSSRLRLAQYLQWHKPLRRHPKYCQQRSVILDINMHDNQEKILHDFSRLRRHLYAHSDTPKLQEISLFSIELKDLPILCPHIRTTLTELSHFYNSATPSTKLGPISRNQISAYLNNLLIIGKFKEKCMESTKKVYSKLSQLQYNIKKEKSNLTPFELILICDNDKLTNYEFKSPIRQGTKNVGCSSPWLLNAEETFGIEKQLLEEIEIIGCHGESEQSSNLKLRILETDSLQMDRLIPSSIVLAHINVKKLLAVYYALKPRNVVGCSILVYSDNTTRLAYVQKFGGTTSLKLLEVSEKLQTIETDSLKKIVLSTETFKRLCRIFGSFDVDLFATKLNRKLSKYYSCPYYCPVKTNPTDPTENSTDKNNNNNANVKDCNLVSESGENQDIRANTNTEQILVADGMGNERRTCHYSILQNEDLADLSLDLITVNTRYYSTQKDLIDWRHNIGISGDITAPDIIDYLSNIFIKRKLKQSTIKAYKSALLQLVTDKERILGPISNLNTKELTAKKCLPIAVCGNTEDFSKLLTVDNIPRIIKSITNMAAKEKKRNAFKARAIGITIAARTGISTNANLSQAN</sequence>
<accession>A0A2T9YAF7</accession>
<dbReference type="AlphaFoldDB" id="A0A2T9YAF7"/>
<gene>
    <name evidence="1" type="ORF">BB561_005420</name>
</gene>
<dbReference type="EMBL" id="MBFR01000323">
    <property type="protein sequence ID" value="PVU89322.1"/>
    <property type="molecule type" value="Genomic_DNA"/>
</dbReference>
<dbReference type="OrthoDB" id="2348824at2759"/>
<keyword evidence="2" id="KW-1185">Reference proteome</keyword>
<proteinExistence type="predicted"/>
<reference evidence="1 2" key="1">
    <citation type="journal article" date="2018" name="MBio">
        <title>Comparative Genomics Reveals the Core Gene Toolbox for the Fungus-Insect Symbiosis.</title>
        <authorList>
            <person name="Wang Y."/>
            <person name="Stata M."/>
            <person name="Wang W."/>
            <person name="Stajich J.E."/>
            <person name="White M.M."/>
            <person name="Moncalvo J.M."/>
        </authorList>
    </citation>
    <scope>NUCLEOTIDE SEQUENCE [LARGE SCALE GENOMIC DNA]</scope>
    <source>
        <strain evidence="1 2">SWE-8-4</strain>
    </source>
</reference>
<name>A0A2T9YAF7_9FUNG</name>
<dbReference type="Proteomes" id="UP000245383">
    <property type="component" value="Unassembled WGS sequence"/>
</dbReference>
<evidence type="ECO:0000313" key="2">
    <source>
        <dbReference type="Proteomes" id="UP000245383"/>
    </source>
</evidence>
<evidence type="ECO:0000313" key="1">
    <source>
        <dbReference type="EMBL" id="PVU89322.1"/>
    </source>
</evidence>
<comment type="caution">
    <text evidence="1">The sequence shown here is derived from an EMBL/GenBank/DDBJ whole genome shotgun (WGS) entry which is preliminary data.</text>
</comment>